<proteinExistence type="predicted"/>
<accession>A0A9Q0HQ69</accession>
<name>A0A9Q0HQ69_9POAL</name>
<dbReference type="InterPro" id="IPR020472">
    <property type="entry name" value="WD40_PAC1"/>
</dbReference>
<dbReference type="EMBL" id="JAMQYH010000003">
    <property type="protein sequence ID" value="KAJ1694481.1"/>
    <property type="molecule type" value="Genomic_DNA"/>
</dbReference>
<dbReference type="InterPro" id="IPR036322">
    <property type="entry name" value="WD40_repeat_dom_sf"/>
</dbReference>
<dbReference type="FunFam" id="2.130.10.10:FF:000329">
    <property type="entry name" value="WD repeat-containing protein 44"/>
    <property type="match status" value="1"/>
</dbReference>
<feature type="compositionally biased region" description="Basic residues" evidence="4">
    <location>
        <begin position="44"/>
        <end position="56"/>
    </location>
</feature>
<comment type="caution">
    <text evidence="5">The sequence shown here is derived from an EMBL/GenBank/DDBJ whole genome shotgun (WGS) entry which is preliminary data.</text>
</comment>
<reference evidence="5" key="1">
    <citation type="journal article" date="2022" name="Cell">
        <title>Repeat-based holocentromeres influence genome architecture and karyotype evolution.</title>
        <authorList>
            <person name="Hofstatter P.G."/>
            <person name="Thangavel G."/>
            <person name="Lux T."/>
            <person name="Neumann P."/>
            <person name="Vondrak T."/>
            <person name="Novak P."/>
            <person name="Zhang M."/>
            <person name="Costa L."/>
            <person name="Castellani M."/>
            <person name="Scott A."/>
            <person name="Toegelov H."/>
            <person name="Fuchs J."/>
            <person name="Mata-Sucre Y."/>
            <person name="Dias Y."/>
            <person name="Vanzela A.L.L."/>
            <person name="Huettel B."/>
            <person name="Almeida C.C.S."/>
            <person name="Simkova H."/>
            <person name="Souza G."/>
            <person name="Pedrosa-Harand A."/>
            <person name="Macas J."/>
            <person name="Mayer K.F.X."/>
            <person name="Houben A."/>
            <person name="Marques A."/>
        </authorList>
    </citation>
    <scope>NUCLEOTIDE SEQUENCE</scope>
    <source>
        <strain evidence="5">RhyBre1mFocal</strain>
    </source>
</reference>
<evidence type="ECO:0008006" key="7">
    <source>
        <dbReference type="Google" id="ProtNLM"/>
    </source>
</evidence>
<evidence type="ECO:0000313" key="5">
    <source>
        <dbReference type="EMBL" id="KAJ1694481.1"/>
    </source>
</evidence>
<dbReference type="PROSITE" id="PS50082">
    <property type="entry name" value="WD_REPEATS_2"/>
    <property type="match status" value="3"/>
</dbReference>
<dbReference type="PROSITE" id="PS50294">
    <property type="entry name" value="WD_REPEATS_REGION"/>
    <property type="match status" value="3"/>
</dbReference>
<keyword evidence="6" id="KW-1185">Reference proteome</keyword>
<dbReference type="SUPFAM" id="SSF50978">
    <property type="entry name" value="WD40 repeat-like"/>
    <property type="match status" value="1"/>
</dbReference>
<keyword evidence="2" id="KW-0677">Repeat</keyword>
<dbReference type="InterPro" id="IPR040324">
    <property type="entry name" value="WDR44/Dgr2"/>
</dbReference>
<feature type="compositionally biased region" description="Low complexity" evidence="4">
    <location>
        <begin position="246"/>
        <end position="257"/>
    </location>
</feature>
<feature type="region of interest" description="Disordered" evidence="4">
    <location>
        <begin position="238"/>
        <end position="324"/>
    </location>
</feature>
<dbReference type="OrthoDB" id="408728at2759"/>
<feature type="repeat" description="WD" evidence="3">
    <location>
        <begin position="496"/>
        <end position="530"/>
    </location>
</feature>
<feature type="region of interest" description="Disordered" evidence="4">
    <location>
        <begin position="1"/>
        <end position="154"/>
    </location>
</feature>
<dbReference type="PANTHER" id="PTHR14221">
    <property type="entry name" value="WD REPEAT DOMAIN 44"/>
    <property type="match status" value="1"/>
</dbReference>
<evidence type="ECO:0000313" key="6">
    <source>
        <dbReference type="Proteomes" id="UP001151287"/>
    </source>
</evidence>
<dbReference type="InterPro" id="IPR001680">
    <property type="entry name" value="WD40_rpt"/>
</dbReference>
<dbReference type="Gene3D" id="2.130.10.10">
    <property type="entry name" value="YVTN repeat-like/Quinoprotein amine dehydrogenase"/>
    <property type="match status" value="2"/>
</dbReference>
<dbReference type="InterPro" id="IPR019775">
    <property type="entry name" value="WD40_repeat_CS"/>
</dbReference>
<feature type="repeat" description="WD" evidence="3">
    <location>
        <begin position="348"/>
        <end position="381"/>
    </location>
</feature>
<evidence type="ECO:0000256" key="2">
    <source>
        <dbReference type="ARBA" id="ARBA00022737"/>
    </source>
</evidence>
<sequence length="785" mass="87084">MDTRTHEEEEEEEEQFYESLDRILSSSCSSTSASDNDDPIVDNHHHRNPIHRRRRSSAVPRPLPPPPSAAYEVWISEPSSVEERRRRLLQNMGLAPDLPPPPPTAVRTEPVSDLSSTPATPPARSVSLGEHLNNVPSPSTTFRSRSEGNGKPNGVQVTTAVQSESLEEFKEQCRIRNLDTGSEFVVKEVREDGTWEKLKEISTGRQFTFEEFEMRFSSSPIVQELMRRQLVTNSELSGTIEPGLVSSPRYSTSNSNSEDTKSPGRSKKKRGWLKGIKNMAGMHHHKHTKSGDSKDTSAEKGARRLSSVTDDGLDGGQRTSGVGPERIRIRQYGKSYKEFTGVFMTQEIEGHSGAVWSIRFSFDGKYLASAGEDKVICVWEVVELEKKNAGCNTVLAGISDGSPDAALSLSCAEMSPLTGDKKRRGKVHSSRKSVSSHQAVIPNRVLQLGEKPICSLHGHGYDVLDLSWSKSQYLLSSSMDKTVRLWDISTRSCLKTFSHSDYVTCIQFNPVDNRYFISGSLDEKVRVWSIPDRKIVDWYDLHEMVTAVCYTPDGQGALVGSHNGGCHLFDTSENKLHYKSQVDLHGRRKKSRHKKITGFQFVPGSTSEVLITSADSRIRVVNGTELVHKLKGFRNTSSQISASISSNGKYVICASEDSHVYIWRYEENPQPAKPKPSPVNITHSYENFHCHHVTVAATWPGSVTDKAAPPAETNEHHQSDRSSSATWPEEKLASTGCGPVCLNPIEVSNGAIEVHRQSAWGLVIVTAARGGQIRVFQNFGFPVHV</sequence>
<dbReference type="PROSITE" id="PS00678">
    <property type="entry name" value="WD_REPEATS_1"/>
    <property type="match status" value="2"/>
</dbReference>
<feature type="region of interest" description="Disordered" evidence="4">
    <location>
        <begin position="701"/>
        <end position="731"/>
    </location>
</feature>
<feature type="repeat" description="WD" evidence="3">
    <location>
        <begin position="456"/>
        <end position="496"/>
    </location>
</feature>
<organism evidence="5 6">
    <name type="scientific">Rhynchospora breviuscula</name>
    <dbReference type="NCBI Taxonomy" id="2022672"/>
    <lineage>
        <taxon>Eukaryota</taxon>
        <taxon>Viridiplantae</taxon>
        <taxon>Streptophyta</taxon>
        <taxon>Embryophyta</taxon>
        <taxon>Tracheophyta</taxon>
        <taxon>Spermatophyta</taxon>
        <taxon>Magnoliopsida</taxon>
        <taxon>Liliopsida</taxon>
        <taxon>Poales</taxon>
        <taxon>Cyperaceae</taxon>
        <taxon>Cyperoideae</taxon>
        <taxon>Rhynchosporeae</taxon>
        <taxon>Rhynchospora</taxon>
    </lineage>
</organism>
<protein>
    <recommendedName>
        <fullName evidence="7">WD repeat-containing protein 44</fullName>
    </recommendedName>
</protein>
<feature type="compositionally biased region" description="Low complexity" evidence="4">
    <location>
        <begin position="22"/>
        <end position="34"/>
    </location>
</feature>
<dbReference type="InterPro" id="IPR015943">
    <property type="entry name" value="WD40/YVTN_repeat-like_dom_sf"/>
</dbReference>
<evidence type="ECO:0000256" key="1">
    <source>
        <dbReference type="ARBA" id="ARBA00022574"/>
    </source>
</evidence>
<feature type="compositionally biased region" description="Basic and acidic residues" evidence="4">
    <location>
        <begin position="289"/>
        <end position="302"/>
    </location>
</feature>
<dbReference type="SMART" id="SM00320">
    <property type="entry name" value="WD40"/>
    <property type="match status" value="6"/>
</dbReference>
<dbReference type="PRINTS" id="PR00320">
    <property type="entry name" value="GPROTEINBRPT"/>
</dbReference>
<dbReference type="Pfam" id="PF00400">
    <property type="entry name" value="WD40"/>
    <property type="match status" value="4"/>
</dbReference>
<keyword evidence="1 3" id="KW-0853">WD repeat</keyword>
<dbReference type="Proteomes" id="UP001151287">
    <property type="component" value="Unassembled WGS sequence"/>
</dbReference>
<gene>
    <name evidence="5" type="ORF">LUZ63_011179</name>
</gene>
<dbReference type="PANTHER" id="PTHR14221:SF11">
    <property type="entry name" value="OS04G0678300 PROTEIN"/>
    <property type="match status" value="1"/>
</dbReference>
<feature type="compositionally biased region" description="Polar residues" evidence="4">
    <location>
        <begin position="134"/>
        <end position="143"/>
    </location>
</feature>
<evidence type="ECO:0000256" key="4">
    <source>
        <dbReference type="SAM" id="MobiDB-lite"/>
    </source>
</evidence>
<dbReference type="AlphaFoldDB" id="A0A9Q0HQ69"/>
<evidence type="ECO:0000256" key="3">
    <source>
        <dbReference type="PROSITE-ProRule" id="PRU00221"/>
    </source>
</evidence>